<evidence type="ECO:0000313" key="1">
    <source>
        <dbReference type="EMBL" id="EIG27377.1"/>
    </source>
</evidence>
<gene>
    <name evidence="1" type="ORF">HMPREF1051_1435</name>
</gene>
<dbReference type="EMBL" id="AJMT01000136">
    <property type="protein sequence ID" value="EIG27377.1"/>
    <property type="molecule type" value="Genomic_DNA"/>
</dbReference>
<evidence type="ECO:0000313" key="2">
    <source>
        <dbReference type="Proteomes" id="UP000004473"/>
    </source>
</evidence>
<dbReference type="PATRIC" id="fig|1095748.3.peg.1790"/>
<protein>
    <submittedName>
        <fullName evidence="1">Uncharacterized protein</fullName>
    </submittedName>
</protein>
<dbReference type="Proteomes" id="UP000004473">
    <property type="component" value="Unassembled WGS sequence"/>
</dbReference>
<proteinExistence type="predicted"/>
<dbReference type="AlphaFoldDB" id="I2NNG6"/>
<sequence>MNIKYNIGNSVQTAPCLFMKKTSSEHALQYILQHILP</sequence>
<organism evidence="1 2">
    <name type="scientific">Neisseria sicca VK64</name>
    <dbReference type="NCBI Taxonomy" id="1095748"/>
    <lineage>
        <taxon>Bacteria</taxon>
        <taxon>Pseudomonadati</taxon>
        <taxon>Pseudomonadota</taxon>
        <taxon>Betaproteobacteria</taxon>
        <taxon>Neisseriales</taxon>
        <taxon>Neisseriaceae</taxon>
        <taxon>Neisseria</taxon>
    </lineage>
</organism>
<accession>I2NNG6</accession>
<reference evidence="1 2" key="1">
    <citation type="submission" date="2012-04" db="EMBL/GenBank/DDBJ databases">
        <authorList>
            <person name="Harkins D.M."/>
            <person name="Madupu R."/>
            <person name="Durkin A.S."/>
            <person name="Torralba M."/>
            <person name="Methe B."/>
            <person name="Sutton G.G."/>
            <person name="Nelson K.E."/>
        </authorList>
    </citation>
    <scope>NUCLEOTIDE SEQUENCE [LARGE SCALE GENOMIC DNA]</scope>
    <source>
        <strain evidence="1 2">VK64</strain>
    </source>
</reference>
<comment type="caution">
    <text evidence="1">The sequence shown here is derived from an EMBL/GenBank/DDBJ whole genome shotgun (WGS) entry which is preliminary data.</text>
</comment>
<name>I2NNG6_NEISI</name>